<dbReference type="RefSeq" id="WP_227702425.1">
    <property type="nucleotide sequence ID" value="NZ_JBEAAL010000006.1"/>
</dbReference>
<comment type="caution">
    <text evidence="2">The sequence shown here is derived from an EMBL/GenBank/DDBJ whole genome shotgun (WGS) entry which is preliminary data.</text>
</comment>
<keyword evidence="3" id="KW-1185">Reference proteome</keyword>
<protein>
    <submittedName>
        <fullName evidence="2">GNAT family N-acetyltransferase</fullName>
    </submittedName>
</protein>
<reference evidence="2 3" key="1">
    <citation type="submission" date="2024-05" db="EMBL/GenBank/DDBJ databases">
        <title>Neorhizobium sp. Rsf11, a plant growth promoting and heavy metal resistant PAH-degrader.</title>
        <authorList>
            <person name="Golubev S.N."/>
            <person name="Muratova A.Y."/>
            <person name="Markelova M.I."/>
        </authorList>
    </citation>
    <scope>NUCLEOTIDE SEQUENCE [LARGE SCALE GENOMIC DNA]</scope>
    <source>
        <strain evidence="2 3">Rsf11</strain>
    </source>
</reference>
<evidence type="ECO:0000313" key="3">
    <source>
        <dbReference type="Proteomes" id="UP001496627"/>
    </source>
</evidence>
<dbReference type="InterPro" id="IPR038740">
    <property type="entry name" value="BioF2-like_GNAT_dom"/>
</dbReference>
<evidence type="ECO:0000313" key="2">
    <source>
        <dbReference type="EMBL" id="MEQ1405474.1"/>
    </source>
</evidence>
<accession>A0ABV0M0T6</accession>
<dbReference type="Gene3D" id="3.40.630.30">
    <property type="match status" value="1"/>
</dbReference>
<dbReference type="Pfam" id="PF13480">
    <property type="entry name" value="Acetyltransf_6"/>
    <property type="match status" value="1"/>
</dbReference>
<dbReference type="EMBL" id="JBEAAL010000006">
    <property type="protein sequence ID" value="MEQ1405474.1"/>
    <property type="molecule type" value="Genomic_DNA"/>
</dbReference>
<organism evidence="2 3">
    <name type="scientific">Neorhizobium phenanthreniclasticum</name>
    <dbReference type="NCBI Taxonomy" id="3157917"/>
    <lineage>
        <taxon>Bacteria</taxon>
        <taxon>Pseudomonadati</taxon>
        <taxon>Pseudomonadota</taxon>
        <taxon>Alphaproteobacteria</taxon>
        <taxon>Hyphomicrobiales</taxon>
        <taxon>Rhizobiaceae</taxon>
        <taxon>Rhizobium/Agrobacterium group</taxon>
        <taxon>Neorhizobium</taxon>
    </lineage>
</organism>
<evidence type="ECO:0000259" key="1">
    <source>
        <dbReference type="Pfam" id="PF13480"/>
    </source>
</evidence>
<sequence length="415" mass="46863">MQQRKVQYGEQAIETPGERAGDTAMRFSELTLVISRDPRSVEAEWRRLEGFTKNSLHQGFDWCLAWTEAHESALTIVQGIAGGRVVLILPLEIVQENGIRIARFPGDRFNNINTGLFDDGLAAPNTEDLRNFAFALRIALRNEADLIVLDNIPLMWRDRQHPLSGLATIENQNHSFQLPLFANFEATIAQLSAKSRRKKFRSSTRKLEAIGGYEHVIATEQSEKHALLDLFFHQKGARLAMFGLPDVFSAPVIRDFFHRLLDVPVDGFDTPLALHAIRLCGEHEGHICAIAGLSRKGDHVICQFGSIDESICPEASPGELLFWLMIELSCREGASIFDFGVGDQPYKRNWCTQETVQHDILLPLTWKGTFMRPLRVVVTRAKAMIKRNPHLYAIVQRWRSNRCQKAPESPISSTA</sequence>
<name>A0ABV0M0T6_9HYPH</name>
<gene>
    <name evidence="2" type="ORF">ABK249_11080</name>
</gene>
<dbReference type="SUPFAM" id="SSF55729">
    <property type="entry name" value="Acyl-CoA N-acyltransferases (Nat)"/>
    <property type="match status" value="1"/>
</dbReference>
<dbReference type="Proteomes" id="UP001496627">
    <property type="component" value="Unassembled WGS sequence"/>
</dbReference>
<feature type="domain" description="BioF2-like acetyltransferase" evidence="1">
    <location>
        <begin position="194"/>
        <end position="348"/>
    </location>
</feature>
<dbReference type="InterPro" id="IPR016181">
    <property type="entry name" value="Acyl_CoA_acyltransferase"/>
</dbReference>
<proteinExistence type="predicted"/>